<reference evidence="1" key="1">
    <citation type="journal article" date="2002" name="Nature">
        <title>The genome sequence and structure of rice chromosome 1.</title>
        <authorList>
            <person name="Sasaki T."/>
            <person name="Matsumoto T."/>
            <person name="Yamamoto K."/>
            <person name="Sakata K."/>
            <person name="Baba T."/>
            <person name="Katayose Y."/>
            <person name="Wu J."/>
            <person name="Niimura Y."/>
            <person name="Cheng Z."/>
            <person name="Nagamura Y."/>
            <person name="Antonio B.A."/>
            <person name="Kanamori H."/>
            <person name="Hosokawa S."/>
            <person name="Masukawa M."/>
            <person name="Arikawa K."/>
            <person name="Chiden Y."/>
            <person name="Hayashi M."/>
            <person name="Okamoto M."/>
            <person name="Ando T."/>
            <person name="Aoki H."/>
            <person name="Arita K."/>
            <person name="Hamada M."/>
            <person name="Harada C."/>
            <person name="Hijishita S."/>
            <person name="Honda M."/>
            <person name="Ichikawa Y."/>
            <person name="Idonuma A."/>
            <person name="Iijima M."/>
            <person name="Ikeda M."/>
            <person name="Ikeno M."/>
            <person name="Itoh S."/>
            <person name="Itoh T."/>
            <person name="Itoh Y."/>
            <person name="Itoh Y."/>
            <person name="Iwabuchi A."/>
            <person name="Kamiya K."/>
            <person name="Karasawa W."/>
            <person name="Katagiri S."/>
            <person name="Kikuta A."/>
            <person name="Kobayashi N."/>
            <person name="Kono I."/>
            <person name="Machita K."/>
            <person name="Maehara T."/>
            <person name="Mizuno H."/>
            <person name="Mizubayashi T."/>
            <person name="Mukai Y."/>
            <person name="Nagasaki H."/>
            <person name="Nakashima M."/>
            <person name="Nakama Y."/>
            <person name="Nakamichi Y."/>
            <person name="Nakamura M."/>
            <person name="Namiki N."/>
            <person name="Negishi M."/>
            <person name="Ohta I."/>
            <person name="Ono N."/>
            <person name="Saji S."/>
            <person name="Sakai K."/>
            <person name="Shibata M."/>
            <person name="Shimokawa T."/>
            <person name="Shomura A."/>
            <person name="Song J."/>
            <person name="Takazaki Y."/>
            <person name="Terasawa K."/>
            <person name="Tsuji K."/>
            <person name="Waki K."/>
            <person name="Yamagata H."/>
            <person name="Yamane H."/>
            <person name="Yoshiki S."/>
            <person name="Yoshihara R."/>
            <person name="Yukawa K."/>
            <person name="Zhong H."/>
            <person name="Iwama H."/>
            <person name="Endo T."/>
            <person name="Ito H."/>
            <person name="Hahn J.H."/>
            <person name="Kim H.I."/>
            <person name="Eun M.Y."/>
            <person name="Yano M."/>
            <person name="Jiang J."/>
            <person name="Gojobori T."/>
        </authorList>
    </citation>
    <scope>NUCLEOTIDE SEQUENCE [LARGE SCALE GENOMIC DNA]</scope>
</reference>
<dbReference type="EMBL" id="AP003260">
    <property type="protein sequence ID" value="BAD68231.1"/>
    <property type="molecule type" value="Genomic_DNA"/>
</dbReference>
<accession>Q5VQP4</accession>
<dbReference type="Proteomes" id="UP000817658">
    <property type="component" value="Chromosome 1"/>
</dbReference>
<proteinExistence type="predicted"/>
<name>Q5VQP4_ORYSJ</name>
<evidence type="ECO:0000313" key="1">
    <source>
        <dbReference type="EMBL" id="BAD68231.1"/>
    </source>
</evidence>
<organism evidence="1">
    <name type="scientific">Oryza sativa subsp. japonica</name>
    <name type="common">Rice</name>
    <dbReference type="NCBI Taxonomy" id="39947"/>
    <lineage>
        <taxon>Eukaryota</taxon>
        <taxon>Viridiplantae</taxon>
        <taxon>Streptophyta</taxon>
        <taxon>Embryophyta</taxon>
        <taxon>Tracheophyta</taxon>
        <taxon>Spermatophyta</taxon>
        <taxon>Magnoliopsida</taxon>
        <taxon>Liliopsida</taxon>
        <taxon>Poales</taxon>
        <taxon>Poaceae</taxon>
        <taxon>BOP clade</taxon>
        <taxon>Oryzoideae</taxon>
        <taxon>Oryzeae</taxon>
        <taxon>Oryzinae</taxon>
        <taxon>Oryza</taxon>
        <taxon>Oryza sativa</taxon>
    </lineage>
</organism>
<protein>
    <submittedName>
        <fullName evidence="1">Uncharacterized protein</fullName>
    </submittedName>
</protein>
<sequence>MVRTETMLREEQMSSAIGIPCLVRLGYHVRRRDIYNGLHKVRVQALVFDKDIGRKEGDQ</sequence>
<dbReference type="AlphaFoldDB" id="Q5VQP4"/>
<gene>
    <name evidence="1" type="primary">P0468B07.24</name>
</gene>